<reference evidence="2 3" key="1">
    <citation type="submission" date="2024-06" db="EMBL/GenBank/DDBJ databases">
        <authorList>
            <person name="Steensen K."/>
            <person name="Seneca J."/>
            <person name="Bartlau N."/>
            <person name="Yu A.X."/>
            <person name="Polz M.F."/>
        </authorList>
    </citation>
    <scope>NUCLEOTIDE SEQUENCE [LARGE SCALE GENOMIC DNA]</scope>
    <source>
        <strain evidence="2 3">FF146</strain>
    </source>
</reference>
<dbReference type="Proteomes" id="UP001569153">
    <property type="component" value="Unassembled WGS sequence"/>
</dbReference>
<protein>
    <submittedName>
        <fullName evidence="2">DUF805 domain-containing protein</fullName>
    </submittedName>
</protein>
<dbReference type="InterPro" id="IPR008523">
    <property type="entry name" value="DUF805"/>
</dbReference>
<comment type="caution">
    <text evidence="2">The sequence shown here is derived from an EMBL/GenBank/DDBJ whole genome shotgun (WGS) entry which is preliminary data.</text>
</comment>
<feature type="transmembrane region" description="Helical" evidence="1">
    <location>
        <begin position="23"/>
        <end position="40"/>
    </location>
</feature>
<proteinExistence type="predicted"/>
<keyword evidence="1" id="KW-1133">Transmembrane helix</keyword>
<evidence type="ECO:0000313" key="2">
    <source>
        <dbReference type="EMBL" id="MEZ8196985.1"/>
    </source>
</evidence>
<keyword evidence="1" id="KW-0812">Transmembrane</keyword>
<evidence type="ECO:0000313" key="3">
    <source>
        <dbReference type="Proteomes" id="UP001569153"/>
    </source>
</evidence>
<dbReference type="Pfam" id="PF05656">
    <property type="entry name" value="DUF805"/>
    <property type="match status" value="1"/>
</dbReference>
<dbReference type="PANTHER" id="PTHR34980">
    <property type="entry name" value="INNER MEMBRANE PROTEIN-RELATED-RELATED"/>
    <property type="match status" value="1"/>
</dbReference>
<keyword evidence="3" id="KW-1185">Reference proteome</keyword>
<dbReference type="RefSeq" id="WP_371712887.1">
    <property type="nucleotide sequence ID" value="NZ_JBGONK010000098.1"/>
</dbReference>
<keyword evidence="1" id="KW-0472">Membrane</keyword>
<accession>A0ABV4MBU2</accession>
<name>A0ABV4MBU2_9VIBR</name>
<dbReference type="EMBL" id="JBGOOT010000048">
    <property type="protein sequence ID" value="MEZ8196985.1"/>
    <property type="molecule type" value="Genomic_DNA"/>
</dbReference>
<sequence>MNWYITVIKKYATFSGRSRRKEYWYFFLFNILIGIVLGFTDAVMGNVTSTSGYGLLGSIYSLALLIPGIAVGVRRLHDTGRTGWWLLIALIPIIGVFVLLYFTASKGDVGSNKYGYDPKGLNA</sequence>
<feature type="transmembrane region" description="Helical" evidence="1">
    <location>
        <begin position="52"/>
        <end position="72"/>
    </location>
</feature>
<dbReference type="PANTHER" id="PTHR34980:SF2">
    <property type="entry name" value="INNER MEMBRANE PROTEIN YHAH-RELATED"/>
    <property type="match status" value="1"/>
</dbReference>
<evidence type="ECO:0000256" key="1">
    <source>
        <dbReference type="SAM" id="Phobius"/>
    </source>
</evidence>
<feature type="transmembrane region" description="Helical" evidence="1">
    <location>
        <begin position="84"/>
        <end position="104"/>
    </location>
</feature>
<gene>
    <name evidence="2" type="ORF">ACED38_19185</name>
</gene>
<organism evidence="2 3">
    <name type="scientific">Vibrio cortegadensis</name>
    <dbReference type="NCBI Taxonomy" id="1328770"/>
    <lineage>
        <taxon>Bacteria</taxon>
        <taxon>Pseudomonadati</taxon>
        <taxon>Pseudomonadota</taxon>
        <taxon>Gammaproteobacteria</taxon>
        <taxon>Vibrionales</taxon>
        <taxon>Vibrionaceae</taxon>
        <taxon>Vibrio</taxon>
    </lineage>
</organism>